<evidence type="ECO:0000313" key="3">
    <source>
        <dbReference type="Proteomes" id="UP000218890"/>
    </source>
</evidence>
<dbReference type="KEGG" id="hhk:HH1059_12670"/>
<name>A0A110B594_HALHR</name>
<keyword evidence="3" id="KW-1185">Reference proteome</keyword>
<organism evidence="2 3">
    <name type="scientific">Halorhodospira halochloris</name>
    <name type="common">Ectothiorhodospira halochloris</name>
    <dbReference type="NCBI Taxonomy" id="1052"/>
    <lineage>
        <taxon>Bacteria</taxon>
        <taxon>Pseudomonadati</taxon>
        <taxon>Pseudomonadota</taxon>
        <taxon>Gammaproteobacteria</taxon>
        <taxon>Chromatiales</taxon>
        <taxon>Ectothiorhodospiraceae</taxon>
        <taxon>Halorhodospira</taxon>
    </lineage>
</organism>
<dbReference type="OrthoDB" id="5405464at2"/>
<evidence type="ECO:0000256" key="1">
    <source>
        <dbReference type="SAM" id="Phobius"/>
    </source>
</evidence>
<proteinExistence type="predicted"/>
<gene>
    <name evidence="2" type="ORF">HH1059_12670</name>
</gene>
<feature type="transmembrane region" description="Helical" evidence="1">
    <location>
        <begin position="76"/>
        <end position="94"/>
    </location>
</feature>
<sequence length="141" mass="15641">MDKEQSNKQSQQTSGKGEYVATTTYILYLIALSTILHPGLIILLALPAIGVGLAYHGIFNSSAEYWVKTHFQYQVVTFWVAIVGGGIALLVYPASHTFGYMLHALVLAWVIMRCVYGLGQLSRKEQIAEPGSFFLGWKRNS</sequence>
<feature type="transmembrane region" description="Helical" evidence="1">
    <location>
        <begin position="100"/>
        <end position="119"/>
    </location>
</feature>
<keyword evidence="1 2" id="KW-0812">Transmembrane</keyword>
<keyword evidence="1" id="KW-1133">Transmembrane helix</keyword>
<dbReference type="EMBL" id="AP017372">
    <property type="protein sequence ID" value="BAU57972.1"/>
    <property type="molecule type" value="Genomic_DNA"/>
</dbReference>
<feature type="transmembrane region" description="Helical" evidence="1">
    <location>
        <begin position="25"/>
        <end position="55"/>
    </location>
</feature>
<dbReference type="AlphaFoldDB" id="A0A110B594"/>
<accession>A0A110B594</accession>
<dbReference type="Proteomes" id="UP000218890">
    <property type="component" value="Chromosome"/>
</dbReference>
<reference evidence="2" key="1">
    <citation type="submission" date="2016-02" db="EMBL/GenBank/DDBJ databases">
        <title>Halorhodospira halochloris DSM-1059 complete genome, version 2.</title>
        <authorList>
            <person name="Tsukatani Y."/>
        </authorList>
    </citation>
    <scope>NUCLEOTIDE SEQUENCE</scope>
    <source>
        <strain evidence="2">DSM 1059</strain>
    </source>
</reference>
<evidence type="ECO:0000313" key="2">
    <source>
        <dbReference type="EMBL" id="BAU57972.1"/>
    </source>
</evidence>
<protein>
    <submittedName>
        <fullName evidence="2">Probable transmembrane protein</fullName>
    </submittedName>
</protein>
<keyword evidence="1" id="KW-0472">Membrane</keyword>
<dbReference type="RefSeq" id="WP_096409332.1">
    <property type="nucleotide sequence ID" value="NZ_AP017372.2"/>
</dbReference>